<dbReference type="EMBL" id="JBHUDC010000006">
    <property type="protein sequence ID" value="MFD1514131.1"/>
    <property type="molecule type" value="Genomic_DNA"/>
</dbReference>
<protein>
    <recommendedName>
        <fullName evidence="2">DUF8163 domain-containing protein</fullName>
    </recommendedName>
</protein>
<gene>
    <name evidence="3" type="ORF">ACFSBT_12675</name>
</gene>
<comment type="caution">
    <text evidence="3">The sequence shown here is derived from an EMBL/GenBank/DDBJ whole genome shotgun (WGS) entry which is preliminary data.</text>
</comment>
<proteinExistence type="predicted"/>
<dbReference type="Pfam" id="PF26496">
    <property type="entry name" value="DUF8163"/>
    <property type="match status" value="1"/>
</dbReference>
<dbReference type="Proteomes" id="UP001597187">
    <property type="component" value="Unassembled WGS sequence"/>
</dbReference>
<dbReference type="RefSeq" id="WP_250874102.1">
    <property type="nucleotide sequence ID" value="NZ_JALXFV010000006.1"/>
</dbReference>
<feature type="transmembrane region" description="Helical" evidence="1">
    <location>
        <begin position="106"/>
        <end position="127"/>
    </location>
</feature>
<keyword evidence="1" id="KW-0812">Transmembrane</keyword>
<evidence type="ECO:0000313" key="4">
    <source>
        <dbReference type="Proteomes" id="UP001597187"/>
    </source>
</evidence>
<keyword evidence="4" id="KW-1185">Reference proteome</keyword>
<accession>A0ABD6AWK7</accession>
<feature type="transmembrane region" description="Helical" evidence="1">
    <location>
        <begin position="47"/>
        <end position="75"/>
    </location>
</feature>
<feature type="transmembrane region" description="Helical" evidence="1">
    <location>
        <begin position="133"/>
        <end position="150"/>
    </location>
</feature>
<evidence type="ECO:0000259" key="2">
    <source>
        <dbReference type="Pfam" id="PF26496"/>
    </source>
</evidence>
<name>A0ABD6AWK7_9EURY</name>
<keyword evidence="1" id="KW-0472">Membrane</keyword>
<dbReference type="AlphaFoldDB" id="A0ABD6AWK7"/>
<reference evidence="3 4" key="1">
    <citation type="journal article" date="2019" name="Int. J. Syst. Evol. Microbiol.">
        <title>The Global Catalogue of Microorganisms (GCM) 10K type strain sequencing project: providing services to taxonomists for standard genome sequencing and annotation.</title>
        <authorList>
            <consortium name="The Broad Institute Genomics Platform"/>
            <consortium name="The Broad Institute Genome Sequencing Center for Infectious Disease"/>
            <person name="Wu L."/>
            <person name="Ma J."/>
        </authorList>
    </citation>
    <scope>NUCLEOTIDE SEQUENCE [LARGE SCALE GENOMIC DNA]</scope>
    <source>
        <strain evidence="3 4">CGMCC 1.12563</strain>
    </source>
</reference>
<organism evidence="3 4">
    <name type="scientific">Halomarina rubra</name>
    <dbReference type="NCBI Taxonomy" id="2071873"/>
    <lineage>
        <taxon>Archaea</taxon>
        <taxon>Methanobacteriati</taxon>
        <taxon>Methanobacteriota</taxon>
        <taxon>Stenosarchaea group</taxon>
        <taxon>Halobacteria</taxon>
        <taxon>Halobacteriales</taxon>
        <taxon>Natronomonadaceae</taxon>
        <taxon>Halomarina</taxon>
    </lineage>
</organism>
<feature type="transmembrane region" description="Helical" evidence="1">
    <location>
        <begin position="20"/>
        <end position="40"/>
    </location>
</feature>
<dbReference type="InterPro" id="IPR058477">
    <property type="entry name" value="DUF8163"/>
</dbReference>
<keyword evidence="1" id="KW-1133">Transmembrane helix</keyword>
<evidence type="ECO:0000256" key="1">
    <source>
        <dbReference type="SAM" id="Phobius"/>
    </source>
</evidence>
<feature type="transmembrane region" description="Helical" evidence="1">
    <location>
        <begin position="81"/>
        <end position="99"/>
    </location>
</feature>
<feature type="domain" description="DUF8163" evidence="2">
    <location>
        <begin position="23"/>
        <end position="163"/>
    </location>
</feature>
<evidence type="ECO:0000313" key="3">
    <source>
        <dbReference type="EMBL" id="MFD1514131.1"/>
    </source>
</evidence>
<sequence>MTDQSRLTPQQNSIRREIGGGGWTAFTMLGGLLAASGFVLTGQVGGFVAAAVVFGAAVVLTTPFALTISVLLIGVVDPSEFLPMLLAGSGLLFIALSGLEGVRRPGLATAVLVMIASSMIGVAWVAWSIWPPWLATVAVLVVIAILGYGTHRYERVMLGLVTDPIPESEAEP</sequence>